<keyword evidence="10" id="KW-1185">Reference proteome</keyword>
<evidence type="ECO:0000259" key="8">
    <source>
        <dbReference type="PROSITE" id="PS00028"/>
    </source>
</evidence>
<dbReference type="Gene3D" id="3.30.1250.10">
    <property type="entry name" value="Ribosome maturation protein SBDS, N-terminal domain"/>
    <property type="match status" value="1"/>
</dbReference>
<dbReference type="InterPro" id="IPR013087">
    <property type="entry name" value="Znf_C2H2_type"/>
</dbReference>
<dbReference type="GO" id="GO:0005737">
    <property type="term" value="C:cytoplasm"/>
    <property type="evidence" value="ECO:0007669"/>
    <property type="project" value="UniProtKB-SubCell"/>
</dbReference>
<dbReference type="InterPro" id="IPR019783">
    <property type="entry name" value="SDO1/SBDS_N"/>
</dbReference>
<evidence type="ECO:0000256" key="1">
    <source>
        <dbReference type="ARBA" id="ARBA00004123"/>
    </source>
</evidence>
<name>L0AZB0_THEEQ</name>
<keyword evidence="6" id="KW-0539">Nucleus</keyword>
<dbReference type="GO" id="GO:0042256">
    <property type="term" value="P:cytosolic ribosome assembly"/>
    <property type="evidence" value="ECO:0007669"/>
    <property type="project" value="InterPro"/>
</dbReference>
<evidence type="ECO:0000256" key="2">
    <source>
        <dbReference type="ARBA" id="ARBA00004496"/>
    </source>
</evidence>
<comment type="similarity">
    <text evidence="3">Belongs to the SDO1/SBDS family.</text>
</comment>
<dbReference type="VEuPathDB" id="PiroplasmaDB:BEWA_030970"/>
<dbReference type="OrthoDB" id="10253092at2759"/>
<evidence type="ECO:0000256" key="3">
    <source>
        <dbReference type="ARBA" id="ARBA00007433"/>
    </source>
</evidence>
<organism evidence="9 10">
    <name type="scientific">Theileria equi strain WA</name>
    <dbReference type="NCBI Taxonomy" id="1537102"/>
    <lineage>
        <taxon>Eukaryota</taxon>
        <taxon>Sar</taxon>
        <taxon>Alveolata</taxon>
        <taxon>Apicomplexa</taxon>
        <taxon>Aconoidasida</taxon>
        <taxon>Piroplasmida</taxon>
        <taxon>Theileriidae</taxon>
        <taxon>Theileria</taxon>
    </lineage>
</organism>
<evidence type="ECO:0000313" key="10">
    <source>
        <dbReference type="Proteomes" id="UP000031512"/>
    </source>
</evidence>
<dbReference type="SUPFAM" id="SSF89895">
    <property type="entry name" value="FYSH domain"/>
    <property type="match status" value="1"/>
</dbReference>
<dbReference type="Gene3D" id="1.10.10.900">
    <property type="entry name" value="SBDS protein C-terminal domain, subdomain 1"/>
    <property type="match status" value="1"/>
</dbReference>
<evidence type="ECO:0000313" key="9">
    <source>
        <dbReference type="EMBL" id="AFZ80244.1"/>
    </source>
</evidence>
<protein>
    <recommendedName>
        <fullName evidence="8">C2H2-type domain-containing protein</fullName>
    </recommendedName>
</protein>
<dbReference type="eggNOG" id="KOG2917">
    <property type="taxonomic scope" value="Eukaryota"/>
</dbReference>
<comment type="subunit">
    <text evidence="7">Associates with the 60S ribosomal subunit.</text>
</comment>
<sequence>MCGLFQPIGQVRLTNVATVRLKVKDQRFEIACYRNKVVNWRSGIETDIQEVLQCPYIFTSISKGKLAKNDQLIKAFNTTDIKIICKQILDKGEFQVSKEERNQLLESTFKDVVSILHEVAINPNTGHPLTHTILENALKSSGFSVSLNEPTKKQALKALTILQKRYPNDIARSQMRLRITCLSKQRSTVIEYLKSNSAYIEQDCASSNGDDVEKKHENVDIDPNSEKTTKSVHLEDQTISILFLCCPKLFRDIDGFVNNTLDPPGSLQLVSLNVKDAGNKGLSIQSNSLEGDEFNPPKEEKSLTDDHLVDDFESLNFKFVGTSAEKLEKPKLTCKEIFKCANCSLEFETNALYRKHCKSDFHVLNSKRKLKGMPPITEEEFQDIKSNVEIL</sequence>
<dbReference type="InterPro" id="IPR018978">
    <property type="entry name" value="SDO1/SBDS_central"/>
</dbReference>
<dbReference type="PANTHER" id="PTHR10927">
    <property type="entry name" value="RIBOSOME MATURATION PROTEIN SBDS"/>
    <property type="match status" value="1"/>
</dbReference>
<dbReference type="Pfam" id="PF09377">
    <property type="entry name" value="SBDS_domain_II"/>
    <property type="match status" value="1"/>
</dbReference>
<reference evidence="9 10" key="1">
    <citation type="journal article" date="2012" name="BMC Genomics">
        <title>Comparative genomic analysis and phylogenetic position of Theileria equi.</title>
        <authorList>
            <person name="Kappmeyer L.S."/>
            <person name="Thiagarajan M."/>
            <person name="Herndon D.R."/>
            <person name="Ramsay J.D."/>
            <person name="Caler E."/>
            <person name="Djikeng A."/>
            <person name="Gillespie J.J."/>
            <person name="Lau A.O."/>
            <person name="Roalson E.H."/>
            <person name="Silva J.C."/>
            <person name="Silva M.G."/>
            <person name="Suarez C.E."/>
            <person name="Ueti M.W."/>
            <person name="Nene V.M."/>
            <person name="Mealey R.H."/>
            <person name="Knowles D.P."/>
            <person name="Brayton K.A."/>
        </authorList>
    </citation>
    <scope>NUCLEOTIDE SEQUENCE [LARGE SCALE GENOMIC DNA]</scope>
    <source>
        <strain evidence="9 10">WA</strain>
    </source>
</reference>
<dbReference type="KEGG" id="beq:BEWA_030970"/>
<gene>
    <name evidence="9" type="ORF">BEWA_030970</name>
</gene>
<dbReference type="EMBL" id="CP001669">
    <property type="protein sequence ID" value="AFZ80244.1"/>
    <property type="molecule type" value="Genomic_DNA"/>
</dbReference>
<dbReference type="Gene3D" id="3.30.70.240">
    <property type="match status" value="1"/>
</dbReference>
<keyword evidence="4" id="KW-0963">Cytoplasm</keyword>
<dbReference type="InterPro" id="IPR039100">
    <property type="entry name" value="Sdo1/SBDS-like"/>
</dbReference>
<evidence type="ECO:0000256" key="5">
    <source>
        <dbReference type="ARBA" id="ARBA00022517"/>
    </source>
</evidence>
<dbReference type="InterPro" id="IPR002140">
    <property type="entry name" value="Sdo1/SBDS"/>
</dbReference>
<dbReference type="STRING" id="1537102.L0AZB0"/>
<dbReference type="PROSITE" id="PS00028">
    <property type="entry name" value="ZINC_FINGER_C2H2_1"/>
    <property type="match status" value="1"/>
</dbReference>
<keyword evidence="5" id="KW-0690">Ribosome biogenesis</keyword>
<dbReference type="NCBIfam" id="TIGR00291">
    <property type="entry name" value="RNA_SBDS"/>
    <property type="match status" value="1"/>
</dbReference>
<dbReference type="InterPro" id="IPR037188">
    <property type="entry name" value="Sdo1/SBDS_central_sf"/>
</dbReference>
<evidence type="ECO:0000256" key="6">
    <source>
        <dbReference type="ARBA" id="ARBA00023242"/>
    </source>
</evidence>
<dbReference type="RefSeq" id="XP_004829910.1">
    <property type="nucleotide sequence ID" value="XM_004829853.1"/>
</dbReference>
<dbReference type="GO" id="GO:0005634">
    <property type="term" value="C:nucleus"/>
    <property type="evidence" value="ECO:0007669"/>
    <property type="project" value="UniProtKB-SubCell"/>
</dbReference>
<proteinExistence type="inferred from homology"/>
<feature type="domain" description="C2H2-type" evidence="8">
    <location>
        <begin position="340"/>
        <end position="362"/>
    </location>
</feature>
<dbReference type="SUPFAM" id="SSF109728">
    <property type="entry name" value="Hypothetical protein AF0491, middle domain"/>
    <property type="match status" value="1"/>
</dbReference>
<dbReference type="InterPro" id="IPR036786">
    <property type="entry name" value="Ribosome_mat_SBDS_N_sf"/>
</dbReference>
<evidence type="ECO:0000256" key="4">
    <source>
        <dbReference type="ARBA" id="ARBA00022490"/>
    </source>
</evidence>
<evidence type="ECO:0000256" key="7">
    <source>
        <dbReference type="ARBA" id="ARBA00049708"/>
    </source>
</evidence>
<dbReference type="GeneID" id="15803634"/>
<dbReference type="AlphaFoldDB" id="L0AZB0"/>
<accession>L0AZB0</accession>
<dbReference type="PANTHER" id="PTHR10927:SF1">
    <property type="entry name" value="RIBOSOME MATURATION PROTEIN SBDS"/>
    <property type="match status" value="1"/>
</dbReference>
<dbReference type="Proteomes" id="UP000031512">
    <property type="component" value="Chromosome 1"/>
</dbReference>
<dbReference type="Pfam" id="PF01172">
    <property type="entry name" value="SBDS_N"/>
    <property type="match status" value="1"/>
</dbReference>
<comment type="subcellular location">
    <subcellularLocation>
        <location evidence="2">Cytoplasm</location>
    </subcellularLocation>
    <subcellularLocation>
        <location evidence="1">Nucleus</location>
    </subcellularLocation>
</comment>